<accession>A0A6L3SW09</accession>
<dbReference type="Proteomes" id="UP000474159">
    <property type="component" value="Unassembled WGS sequence"/>
</dbReference>
<dbReference type="GO" id="GO:0009103">
    <property type="term" value="P:lipopolysaccharide biosynthetic process"/>
    <property type="evidence" value="ECO:0007669"/>
    <property type="project" value="TreeGrafter"/>
</dbReference>
<dbReference type="SUPFAM" id="SSF53756">
    <property type="entry name" value="UDP-Glycosyltransferase/glycogen phosphorylase"/>
    <property type="match status" value="1"/>
</dbReference>
<name>A0A6L3SW09_9HYPH</name>
<dbReference type="CDD" id="cd03809">
    <property type="entry name" value="GT4_MtfB-like"/>
    <property type="match status" value="1"/>
</dbReference>
<sequence length="367" mass="39445">MHLYINGRFLTQRFSGVQRFAIELTGAIDALVGEGAWPAATILVPPGPAAPRPYRFLGMRQVGRASGHLWEQLELPYFSRGGFLLNLGNTAPLAKGSRQAVVIHDAGVYDIPHAYSPAFRTWYRTLYRGLAGLDASLVTVSRFSQARLSARLHLAPDRIGIMREGSDHILRDSGDLSGLPVDGKPFVLVVGNLVAHKNLSALTACITPLRERGLALAIVGTGVRTIFQSAGHEALAGALMLGRVTDRQLSALYKAATCLIFPSSYEGFGLPAVEAMACGCPVIAQSGGSIAEICAEAALYFDARVPGSLVDALREVVGDRERAEAMSRIGLGRSAHYTWRNAASDLSGLLRDQIGETRRLGTERLVR</sequence>
<evidence type="ECO:0000256" key="1">
    <source>
        <dbReference type="ARBA" id="ARBA00022679"/>
    </source>
</evidence>
<comment type="caution">
    <text evidence="3">The sequence shown here is derived from an EMBL/GenBank/DDBJ whole genome shotgun (WGS) entry which is preliminary data.</text>
</comment>
<dbReference type="AlphaFoldDB" id="A0A6L3SW09"/>
<keyword evidence="1 3" id="KW-0808">Transferase</keyword>
<reference evidence="3 4" key="1">
    <citation type="submission" date="2019-09" db="EMBL/GenBank/DDBJ databases">
        <title>YIM 48816 draft genome.</title>
        <authorList>
            <person name="Jiang L."/>
        </authorList>
    </citation>
    <scope>NUCLEOTIDE SEQUENCE [LARGE SCALE GENOMIC DNA]</scope>
    <source>
        <strain evidence="3 4">YIM 48816</strain>
    </source>
</reference>
<dbReference type="PANTHER" id="PTHR46401">
    <property type="entry name" value="GLYCOSYLTRANSFERASE WBBK-RELATED"/>
    <property type="match status" value="1"/>
</dbReference>
<evidence type="ECO:0000259" key="2">
    <source>
        <dbReference type="Pfam" id="PF00534"/>
    </source>
</evidence>
<gene>
    <name evidence="3" type="ORF">F6X53_16060</name>
</gene>
<keyword evidence="4" id="KW-1185">Reference proteome</keyword>
<dbReference type="InterPro" id="IPR001296">
    <property type="entry name" value="Glyco_trans_1"/>
</dbReference>
<evidence type="ECO:0000313" key="3">
    <source>
        <dbReference type="EMBL" id="KAB1078012.1"/>
    </source>
</evidence>
<dbReference type="GO" id="GO:0016757">
    <property type="term" value="F:glycosyltransferase activity"/>
    <property type="evidence" value="ECO:0007669"/>
    <property type="project" value="InterPro"/>
</dbReference>
<protein>
    <submittedName>
        <fullName evidence="3">Glycosyltransferase family 4 protein</fullName>
    </submittedName>
</protein>
<feature type="domain" description="Glycosyl transferase family 1" evidence="2">
    <location>
        <begin position="182"/>
        <end position="328"/>
    </location>
</feature>
<proteinExistence type="predicted"/>
<dbReference type="Gene3D" id="3.40.50.2000">
    <property type="entry name" value="Glycogen Phosphorylase B"/>
    <property type="match status" value="2"/>
</dbReference>
<dbReference type="EMBL" id="VZZK01000016">
    <property type="protein sequence ID" value="KAB1078012.1"/>
    <property type="molecule type" value="Genomic_DNA"/>
</dbReference>
<dbReference type="RefSeq" id="WP_151001220.1">
    <property type="nucleotide sequence ID" value="NZ_BPQY01000149.1"/>
</dbReference>
<evidence type="ECO:0000313" key="4">
    <source>
        <dbReference type="Proteomes" id="UP000474159"/>
    </source>
</evidence>
<organism evidence="3 4">
    <name type="scientific">Methylobacterium soli</name>
    <dbReference type="NCBI Taxonomy" id="553447"/>
    <lineage>
        <taxon>Bacteria</taxon>
        <taxon>Pseudomonadati</taxon>
        <taxon>Pseudomonadota</taxon>
        <taxon>Alphaproteobacteria</taxon>
        <taxon>Hyphomicrobiales</taxon>
        <taxon>Methylobacteriaceae</taxon>
        <taxon>Methylobacterium</taxon>
    </lineage>
</organism>
<dbReference type="OrthoDB" id="9801609at2"/>
<dbReference type="Pfam" id="PF00534">
    <property type="entry name" value="Glycos_transf_1"/>
    <property type="match status" value="1"/>
</dbReference>
<dbReference type="PANTHER" id="PTHR46401:SF2">
    <property type="entry name" value="GLYCOSYLTRANSFERASE WBBK-RELATED"/>
    <property type="match status" value="1"/>
</dbReference>